<dbReference type="RefSeq" id="WP_115491157.1">
    <property type="nucleotide sequence ID" value="NZ_JACHWW010000001.1"/>
</dbReference>
<protein>
    <submittedName>
        <fullName evidence="1">Uncharacterized protein</fullName>
    </submittedName>
</protein>
<evidence type="ECO:0000313" key="2">
    <source>
        <dbReference type="Proteomes" id="UP000254101"/>
    </source>
</evidence>
<gene>
    <name evidence="1" type="ORF">DL238_04470</name>
</gene>
<accession>A0A395LN50</accession>
<comment type="caution">
    <text evidence="1">The sequence shown here is derived from an EMBL/GenBank/DDBJ whole genome shotgun (WGS) entry which is preliminary data.</text>
</comment>
<sequence length="70" mass="7044">MSYLEHSEFSPALGIQELTFEEVGSVNGALAPVGAYLVGKAIGYGVAAAAGTATGIAFTKAVKEIAKAID</sequence>
<proteinExistence type="predicted"/>
<dbReference type="Proteomes" id="UP000254101">
    <property type="component" value="Unassembled WGS sequence"/>
</dbReference>
<keyword evidence="2" id="KW-1185">Reference proteome</keyword>
<evidence type="ECO:0000313" key="1">
    <source>
        <dbReference type="EMBL" id="RDS76934.1"/>
    </source>
</evidence>
<name>A0A395LN50_9SPHN</name>
<organism evidence="1 2">
    <name type="scientific">Alteriqipengyuania lutimaris</name>
    <dbReference type="NCBI Taxonomy" id="1538146"/>
    <lineage>
        <taxon>Bacteria</taxon>
        <taxon>Pseudomonadati</taxon>
        <taxon>Pseudomonadota</taxon>
        <taxon>Alphaproteobacteria</taxon>
        <taxon>Sphingomonadales</taxon>
        <taxon>Erythrobacteraceae</taxon>
        <taxon>Alteriqipengyuania</taxon>
    </lineage>
</organism>
<dbReference type="AlphaFoldDB" id="A0A395LN50"/>
<reference evidence="1 2" key="1">
    <citation type="submission" date="2018-07" db="EMBL/GenBank/DDBJ databases">
        <title>Erythrobacter nanhaiensis sp. nov., a novel member of the genus Erythrobacter isolated from the South China Sea.</title>
        <authorList>
            <person name="Chen X."/>
            <person name="Liu J."/>
        </authorList>
    </citation>
    <scope>NUCLEOTIDE SEQUENCE [LARGE SCALE GENOMIC DNA]</scope>
    <source>
        <strain evidence="1 2">S-5</strain>
    </source>
</reference>
<dbReference type="EMBL" id="QRBB01000001">
    <property type="protein sequence ID" value="RDS76934.1"/>
    <property type="molecule type" value="Genomic_DNA"/>
</dbReference>